<proteinExistence type="predicted"/>
<keyword evidence="3" id="KW-1185">Reference proteome</keyword>
<dbReference type="PANTHER" id="PTHR36649">
    <property type="entry name" value="UBIQUITIN-LIKE DOMAIN-CONTAINING PROTEIN"/>
    <property type="match status" value="1"/>
</dbReference>
<reference evidence="1" key="1">
    <citation type="submission" date="2021-02" db="EMBL/GenBank/DDBJ databases">
        <authorList>
            <person name="Nowell W R."/>
        </authorList>
    </citation>
    <scope>NUCLEOTIDE SEQUENCE</scope>
</reference>
<accession>A0A815A4D9</accession>
<dbReference type="PANTHER" id="PTHR36649:SF28">
    <property type="entry name" value="UBIQUITIN-LIKE DOMAIN-CONTAINING PROTEIN"/>
    <property type="match status" value="1"/>
</dbReference>
<evidence type="ECO:0000313" key="2">
    <source>
        <dbReference type="EMBL" id="CAF1537991.1"/>
    </source>
</evidence>
<protein>
    <submittedName>
        <fullName evidence="1">Uncharacterized protein</fullName>
    </submittedName>
</protein>
<name>A0A815A4D9_9BILA</name>
<dbReference type="Proteomes" id="UP000663832">
    <property type="component" value="Unassembled WGS sequence"/>
</dbReference>
<gene>
    <name evidence="1" type="ORF">BJG266_LOCUS29623</name>
    <name evidence="2" type="ORF">QVE165_LOCUS46083</name>
</gene>
<dbReference type="EMBL" id="CAJNOI010000347">
    <property type="protein sequence ID" value="CAF1251673.1"/>
    <property type="molecule type" value="Genomic_DNA"/>
</dbReference>
<dbReference type="AlphaFoldDB" id="A0A815A4D9"/>
<evidence type="ECO:0000313" key="3">
    <source>
        <dbReference type="Proteomes" id="UP000663832"/>
    </source>
</evidence>
<dbReference type="EMBL" id="CAJNOM010000672">
    <property type="protein sequence ID" value="CAF1537991.1"/>
    <property type="molecule type" value="Genomic_DNA"/>
</dbReference>
<organism evidence="1 4">
    <name type="scientific">Adineta steineri</name>
    <dbReference type="NCBI Taxonomy" id="433720"/>
    <lineage>
        <taxon>Eukaryota</taxon>
        <taxon>Metazoa</taxon>
        <taxon>Spiralia</taxon>
        <taxon>Gnathifera</taxon>
        <taxon>Rotifera</taxon>
        <taxon>Eurotatoria</taxon>
        <taxon>Bdelloidea</taxon>
        <taxon>Adinetida</taxon>
        <taxon>Adinetidae</taxon>
        <taxon>Adineta</taxon>
    </lineage>
</organism>
<dbReference type="Proteomes" id="UP000663877">
    <property type="component" value="Unassembled WGS sequence"/>
</dbReference>
<sequence>MKMKYAFGSNNSPDELPVSYHTTKHTLFAYGRGIYTTSDTNLAKLYAFNFTYNGEQYYIMLQNRVNSRALIKFDGDKCEFGDYWISSNADDIRSYRYCIIKKS</sequence>
<comment type="caution">
    <text evidence="1">The sequence shown here is derived from an EMBL/GenBank/DDBJ whole genome shotgun (WGS) entry which is preliminary data.</text>
</comment>
<evidence type="ECO:0000313" key="4">
    <source>
        <dbReference type="Proteomes" id="UP000663877"/>
    </source>
</evidence>
<evidence type="ECO:0000313" key="1">
    <source>
        <dbReference type="EMBL" id="CAF1251673.1"/>
    </source>
</evidence>
<dbReference type="OrthoDB" id="428577at2759"/>